<dbReference type="PATRIC" id="fig|1423773.3.peg.1711"/>
<comment type="caution">
    <text evidence="3">The sequence shown here is derived from an EMBL/GenBank/DDBJ whole genome shotgun (WGS) entry which is preliminary data.</text>
</comment>
<dbReference type="EMBL" id="AZDT01000027">
    <property type="protein sequence ID" value="KRK76036.1"/>
    <property type="molecule type" value="Genomic_DNA"/>
</dbReference>
<evidence type="ECO:0000259" key="2">
    <source>
        <dbReference type="Pfam" id="PF00144"/>
    </source>
</evidence>
<name>A0A0R1K5Y4_9LACO</name>
<dbReference type="Pfam" id="PF00144">
    <property type="entry name" value="Beta-lactamase"/>
    <property type="match status" value="1"/>
</dbReference>
<dbReference type="Gene3D" id="3.40.710.10">
    <property type="entry name" value="DD-peptidase/beta-lactamase superfamily"/>
    <property type="match status" value="1"/>
</dbReference>
<dbReference type="InterPro" id="IPR012338">
    <property type="entry name" value="Beta-lactam/transpept-like"/>
</dbReference>
<dbReference type="InterPro" id="IPR050491">
    <property type="entry name" value="AmpC-like"/>
</dbReference>
<keyword evidence="1" id="KW-0812">Transmembrane</keyword>
<feature type="transmembrane region" description="Helical" evidence="1">
    <location>
        <begin position="12"/>
        <end position="31"/>
    </location>
</feature>
<keyword evidence="1" id="KW-0472">Membrane</keyword>
<dbReference type="InterPro" id="IPR001466">
    <property type="entry name" value="Beta-lactam-related"/>
</dbReference>
<protein>
    <submittedName>
        <fullName evidence="3">Beta-lactamase class C related penicillin binding protein</fullName>
    </submittedName>
</protein>
<dbReference type="SUPFAM" id="SSF56601">
    <property type="entry name" value="beta-lactamase/transpeptidase-like"/>
    <property type="match status" value="1"/>
</dbReference>
<gene>
    <name evidence="3" type="ORF">FD30_GL001666</name>
</gene>
<evidence type="ECO:0000256" key="1">
    <source>
        <dbReference type="SAM" id="Phobius"/>
    </source>
</evidence>
<sequence>MGEKKLNKRNLGHWVILIVVILGIGGLVYGMHQLDANDQKQVTATNRQHAKATRTALAKDAAESKAARRHQVTAFDRANKGQQTPLLTAEITRQLKAKKFVGTALVVKNDRVVYQKAYGYADRAQNRKNTVKSQYLINSIQKSLTGQLVMRAVQAGQLRLTDKLSQYYPRIKHSDQVTIRQMLDMTGGLMGNMAPTTTLTENQAYQYAAQNAQVVPAKLGRFDYQPISYVLLAGILHQVTHQSYYRLFYQQIVTPLDLNHTSFAQLRRSAKHRILGYGGTAPRQYTHPHTPSATDMAAQIATGNATMSAGDLFRAERAIIQGTLLPTPAGAQVLHQATTNLHYTGGMYHFDQLGYYGHGMGDYYESTFVMSRNGRTGVVLLSNNFKKKTMYPKWSTEQVAMDLFERVNAAKHLK</sequence>
<evidence type="ECO:0000313" key="4">
    <source>
        <dbReference type="Proteomes" id="UP000051162"/>
    </source>
</evidence>
<keyword evidence="1" id="KW-1133">Transmembrane helix</keyword>
<organism evidence="3 4">
    <name type="scientific">Levilactobacillus namurensis DSM 19117</name>
    <dbReference type="NCBI Taxonomy" id="1423773"/>
    <lineage>
        <taxon>Bacteria</taxon>
        <taxon>Bacillati</taxon>
        <taxon>Bacillota</taxon>
        <taxon>Bacilli</taxon>
        <taxon>Lactobacillales</taxon>
        <taxon>Lactobacillaceae</taxon>
        <taxon>Levilactobacillus</taxon>
    </lineage>
</organism>
<evidence type="ECO:0000313" key="3">
    <source>
        <dbReference type="EMBL" id="KRK76036.1"/>
    </source>
</evidence>
<keyword evidence="4" id="KW-1185">Reference proteome</keyword>
<proteinExistence type="predicted"/>
<feature type="domain" description="Beta-lactamase-related" evidence="2">
    <location>
        <begin position="92"/>
        <end position="387"/>
    </location>
</feature>
<dbReference type="PANTHER" id="PTHR46825">
    <property type="entry name" value="D-ALANYL-D-ALANINE-CARBOXYPEPTIDASE/ENDOPEPTIDASE AMPH"/>
    <property type="match status" value="1"/>
</dbReference>
<reference evidence="3 4" key="1">
    <citation type="journal article" date="2015" name="Genome Announc.">
        <title>Expanding the biotechnology potential of lactobacilli through comparative genomics of 213 strains and associated genera.</title>
        <authorList>
            <person name="Sun Z."/>
            <person name="Harris H.M."/>
            <person name="McCann A."/>
            <person name="Guo C."/>
            <person name="Argimon S."/>
            <person name="Zhang W."/>
            <person name="Yang X."/>
            <person name="Jeffery I.B."/>
            <person name="Cooney J.C."/>
            <person name="Kagawa T.F."/>
            <person name="Liu W."/>
            <person name="Song Y."/>
            <person name="Salvetti E."/>
            <person name="Wrobel A."/>
            <person name="Rasinkangas P."/>
            <person name="Parkhill J."/>
            <person name="Rea M.C."/>
            <person name="O'Sullivan O."/>
            <person name="Ritari J."/>
            <person name="Douillard F.P."/>
            <person name="Paul Ross R."/>
            <person name="Yang R."/>
            <person name="Briner A.E."/>
            <person name="Felis G.E."/>
            <person name="de Vos W.M."/>
            <person name="Barrangou R."/>
            <person name="Klaenhammer T.R."/>
            <person name="Caufield P.W."/>
            <person name="Cui Y."/>
            <person name="Zhang H."/>
            <person name="O'Toole P.W."/>
        </authorList>
    </citation>
    <scope>NUCLEOTIDE SEQUENCE [LARGE SCALE GENOMIC DNA]</scope>
    <source>
        <strain evidence="3 4">DSM 19117</strain>
    </source>
</reference>
<accession>A0A0R1K5Y4</accession>
<dbReference type="Proteomes" id="UP000051162">
    <property type="component" value="Unassembled WGS sequence"/>
</dbReference>
<dbReference type="PANTHER" id="PTHR46825:SF9">
    <property type="entry name" value="BETA-LACTAMASE-RELATED DOMAIN-CONTAINING PROTEIN"/>
    <property type="match status" value="1"/>
</dbReference>
<dbReference type="STRING" id="1423773.FD30_GL001666"/>
<dbReference type="AlphaFoldDB" id="A0A0R1K5Y4"/>